<reference evidence="5 6" key="1">
    <citation type="submission" date="2022-06" db="EMBL/GenBank/DDBJ databases">
        <title>New Species of the Genus Actinoplanes, ActinopZanes ferrugineus.</title>
        <authorList>
            <person name="Ding P."/>
        </authorList>
    </citation>
    <scope>NUCLEOTIDE SEQUENCE [LARGE SCALE GENOMIC DNA]</scope>
    <source>
        <strain evidence="5 6">TRM88003</strain>
    </source>
</reference>
<sequence length="485" mass="49315">MRRLLVVTALAAAGFAALPAGPAAAHPLGNFSVNRSATLTVHPDRIDALAVVDLAELPTLQDAPASCDEAAAALTVTAGGQSLRWSIRDAALTYAAGAGGLKTSRLECRLSAPATVNEPTRVDVTYRFRDDRIGWRELVATASGVRLEGSPLPSASPTNALRSYPSDPLTSPADMRSATFTAAPTTDPAPAPGPGSAAGAGPAIDRPSGVLAGFEQRLDNLVGGARLTPLVGVLAVLLSLLLGAAHAALPGHGKTVMAAYLAGSHGRPRDAVLVGATVTFTHTAGVIALGLFLTAVTGVAGESVLSWLDLTSGLLVAAVGTGALISALRRRPRTHEKPTGEEPTHAHDHTSAHDHTPHDHSDGHDHAHGHAHDLAHGHHHGPGRWGLAGLGVAGGLVPSPSALIVLLGAAALGRTVFGVLLVLAYGLGMAATLTAAGLLLVRLRHRIEGRWRFAARWRAVSPPATAALIIVVGVGLAGRALAGVA</sequence>
<name>A0ABT1DNX5_9ACTN</name>
<protein>
    <submittedName>
        <fullName evidence="5">Sulfite exporter TauE/SafE family protein</fullName>
    </submittedName>
</protein>
<dbReference type="InterPro" id="IPR039447">
    <property type="entry name" value="UreH-like_TM_dom"/>
</dbReference>
<feature type="chain" id="PRO_5045877956" evidence="3">
    <location>
        <begin position="26"/>
        <end position="485"/>
    </location>
</feature>
<keyword evidence="6" id="KW-1185">Reference proteome</keyword>
<feature type="transmembrane region" description="Helical" evidence="2">
    <location>
        <begin position="227"/>
        <end position="249"/>
    </location>
</feature>
<evidence type="ECO:0000256" key="1">
    <source>
        <dbReference type="SAM" id="MobiDB-lite"/>
    </source>
</evidence>
<comment type="caution">
    <text evidence="5">The sequence shown here is derived from an EMBL/GenBank/DDBJ whole genome shotgun (WGS) entry which is preliminary data.</text>
</comment>
<dbReference type="RefSeq" id="WP_253237856.1">
    <property type="nucleotide sequence ID" value="NZ_JAMYJR010000013.1"/>
</dbReference>
<feature type="transmembrane region" description="Helical" evidence="2">
    <location>
        <begin position="387"/>
        <end position="410"/>
    </location>
</feature>
<feature type="transmembrane region" description="Helical" evidence="2">
    <location>
        <begin position="270"/>
        <end position="293"/>
    </location>
</feature>
<feature type="transmembrane region" description="Helical" evidence="2">
    <location>
        <begin position="462"/>
        <end position="482"/>
    </location>
</feature>
<keyword evidence="3" id="KW-0732">Signal</keyword>
<evidence type="ECO:0000256" key="2">
    <source>
        <dbReference type="SAM" id="Phobius"/>
    </source>
</evidence>
<evidence type="ECO:0000259" key="4">
    <source>
        <dbReference type="Pfam" id="PF13386"/>
    </source>
</evidence>
<feature type="signal peptide" evidence="3">
    <location>
        <begin position="1"/>
        <end position="25"/>
    </location>
</feature>
<feature type="compositionally biased region" description="Basic and acidic residues" evidence="1">
    <location>
        <begin position="335"/>
        <end position="376"/>
    </location>
</feature>
<organism evidence="5 6">
    <name type="scientific">Paractinoplanes aksuensis</name>
    <dbReference type="NCBI Taxonomy" id="2939490"/>
    <lineage>
        <taxon>Bacteria</taxon>
        <taxon>Bacillati</taxon>
        <taxon>Actinomycetota</taxon>
        <taxon>Actinomycetes</taxon>
        <taxon>Micromonosporales</taxon>
        <taxon>Micromonosporaceae</taxon>
        <taxon>Paractinoplanes</taxon>
    </lineage>
</organism>
<keyword evidence="2" id="KW-0472">Membrane</keyword>
<dbReference type="PANTHER" id="PTHR40659">
    <property type="entry name" value="NICKEL/COBALT EFFLUX SYSTEM RCNA"/>
    <property type="match status" value="1"/>
</dbReference>
<feature type="transmembrane region" description="Helical" evidence="2">
    <location>
        <begin position="305"/>
        <end position="328"/>
    </location>
</feature>
<dbReference type="PANTHER" id="PTHR40659:SF1">
    <property type="entry name" value="NICKEL_COBALT EFFLUX SYSTEM RCNA"/>
    <property type="match status" value="1"/>
</dbReference>
<dbReference type="Proteomes" id="UP001523369">
    <property type="component" value="Unassembled WGS sequence"/>
</dbReference>
<evidence type="ECO:0000313" key="5">
    <source>
        <dbReference type="EMBL" id="MCO8271735.1"/>
    </source>
</evidence>
<accession>A0ABT1DNX5</accession>
<dbReference type="EMBL" id="JAMYJR010000013">
    <property type="protein sequence ID" value="MCO8271735.1"/>
    <property type="molecule type" value="Genomic_DNA"/>
</dbReference>
<evidence type="ECO:0000313" key="6">
    <source>
        <dbReference type="Proteomes" id="UP001523369"/>
    </source>
</evidence>
<keyword evidence="2" id="KW-0812">Transmembrane</keyword>
<feature type="transmembrane region" description="Helical" evidence="2">
    <location>
        <begin position="416"/>
        <end position="441"/>
    </location>
</feature>
<evidence type="ECO:0000256" key="3">
    <source>
        <dbReference type="SAM" id="SignalP"/>
    </source>
</evidence>
<proteinExistence type="predicted"/>
<feature type="region of interest" description="Disordered" evidence="1">
    <location>
        <begin position="147"/>
        <end position="202"/>
    </location>
</feature>
<feature type="domain" description="Urease accessory protein UreH-like transmembrane" evidence="4">
    <location>
        <begin position="382"/>
        <end position="455"/>
    </location>
</feature>
<dbReference type="InterPro" id="IPR051224">
    <property type="entry name" value="NiCoT_RcnA"/>
</dbReference>
<feature type="region of interest" description="Disordered" evidence="1">
    <location>
        <begin position="329"/>
        <end position="380"/>
    </location>
</feature>
<dbReference type="Pfam" id="PF13386">
    <property type="entry name" value="DsbD_2"/>
    <property type="match status" value="1"/>
</dbReference>
<gene>
    <name evidence="5" type="ORF">M1L60_14150</name>
</gene>
<keyword evidence="2" id="KW-1133">Transmembrane helix</keyword>